<name>A0A838CWF1_9BACI</name>
<dbReference type="AlphaFoldDB" id="A0A838CWF1"/>
<dbReference type="Proteomes" id="UP000571017">
    <property type="component" value="Unassembled WGS sequence"/>
</dbReference>
<feature type="transmembrane region" description="Helical" evidence="1">
    <location>
        <begin position="37"/>
        <end position="57"/>
    </location>
</feature>
<comment type="caution">
    <text evidence="2">The sequence shown here is derived from an EMBL/GenBank/DDBJ whole genome shotgun (WGS) entry which is preliminary data.</text>
</comment>
<dbReference type="RefSeq" id="WP_181473286.1">
    <property type="nucleotide sequence ID" value="NZ_JACEFG010000003.1"/>
</dbReference>
<reference evidence="2 3" key="1">
    <citation type="journal article" date="2004" name="Extremophiles">
        <title>Halobacillus locisalis sp. nov., a halophilic bacterium isolated from a marine solar saltern of the Yellow Sea in Korea.</title>
        <authorList>
            <person name="Yoon J.H."/>
            <person name="Kang K.H."/>
            <person name="Oh T.K."/>
            <person name="Park Y.H."/>
        </authorList>
    </citation>
    <scope>NUCLEOTIDE SEQUENCE [LARGE SCALE GENOMIC DNA]</scope>
    <source>
        <strain evidence="2 3">KCTC 3788</strain>
    </source>
</reference>
<evidence type="ECO:0000313" key="3">
    <source>
        <dbReference type="Proteomes" id="UP000571017"/>
    </source>
</evidence>
<proteinExistence type="predicted"/>
<accession>A0A838CWF1</accession>
<feature type="transmembrane region" description="Helical" evidence="1">
    <location>
        <begin position="69"/>
        <end position="90"/>
    </location>
</feature>
<evidence type="ECO:0000256" key="1">
    <source>
        <dbReference type="SAM" id="Phobius"/>
    </source>
</evidence>
<sequence length="96" mass="10435">MIHNIWVRRAASWLGIVLNIIPVLILFSIMSGEGGSVPLMFFLLTVSLVISIAGIYLNKEKSHINMRVAVLGTSITIGITALILFIVSITDVSQIV</sequence>
<organism evidence="2 3">
    <name type="scientific">Halobacillus locisalis</name>
    <dbReference type="NCBI Taxonomy" id="220753"/>
    <lineage>
        <taxon>Bacteria</taxon>
        <taxon>Bacillati</taxon>
        <taxon>Bacillota</taxon>
        <taxon>Bacilli</taxon>
        <taxon>Bacillales</taxon>
        <taxon>Bacillaceae</taxon>
        <taxon>Halobacillus</taxon>
    </lineage>
</organism>
<feature type="transmembrane region" description="Helical" evidence="1">
    <location>
        <begin position="12"/>
        <end position="31"/>
    </location>
</feature>
<dbReference type="EMBL" id="JACEFG010000003">
    <property type="protein sequence ID" value="MBA2176254.1"/>
    <property type="molecule type" value="Genomic_DNA"/>
</dbReference>
<evidence type="ECO:0000313" key="2">
    <source>
        <dbReference type="EMBL" id="MBA2176254.1"/>
    </source>
</evidence>
<gene>
    <name evidence="2" type="ORF">H0266_15255</name>
</gene>
<protein>
    <submittedName>
        <fullName evidence="2">Uncharacterized protein</fullName>
    </submittedName>
</protein>
<keyword evidence="1" id="KW-0812">Transmembrane</keyword>
<keyword evidence="1" id="KW-1133">Transmembrane helix</keyword>
<keyword evidence="1" id="KW-0472">Membrane</keyword>
<keyword evidence="3" id="KW-1185">Reference proteome</keyword>